<evidence type="ECO:0000259" key="1">
    <source>
        <dbReference type="Pfam" id="PF05685"/>
    </source>
</evidence>
<dbReference type="AlphaFoldDB" id="B0CFL2"/>
<dbReference type="PANTHER" id="PTHR34107">
    <property type="entry name" value="SLL0198 PROTEIN-RELATED"/>
    <property type="match status" value="1"/>
</dbReference>
<dbReference type="PANTHER" id="PTHR34107:SF7">
    <property type="entry name" value="SLR2092 PROTEIN"/>
    <property type="match status" value="1"/>
</dbReference>
<dbReference type="eggNOG" id="COG4636">
    <property type="taxonomic scope" value="Bacteria"/>
</dbReference>
<dbReference type="HOGENOM" id="CLU_076312_3_0_3"/>
<dbReference type="SUPFAM" id="SSF52980">
    <property type="entry name" value="Restriction endonuclease-like"/>
    <property type="match status" value="1"/>
</dbReference>
<dbReference type="RefSeq" id="WP_012162526.1">
    <property type="nucleotide sequence ID" value="NC_009925.1"/>
</dbReference>
<dbReference type="Pfam" id="PF05685">
    <property type="entry name" value="Uma2"/>
    <property type="match status" value="1"/>
</dbReference>
<dbReference type="STRING" id="329726.AM1_2016"/>
<dbReference type="InterPro" id="IPR011335">
    <property type="entry name" value="Restrct_endonuc-II-like"/>
</dbReference>
<feature type="domain" description="Putative restriction endonuclease" evidence="1">
    <location>
        <begin position="22"/>
        <end position="192"/>
    </location>
</feature>
<keyword evidence="3" id="KW-1185">Reference proteome</keyword>
<dbReference type="KEGG" id="amr:AM1_2016"/>
<gene>
    <name evidence="2" type="ordered locus">AM1_2016</name>
</gene>
<reference evidence="2 3" key="1">
    <citation type="journal article" date="2008" name="Proc. Natl. Acad. Sci. U.S.A.">
        <title>Niche adaptation and genome expansion in the chlorophyll d-producing cyanobacterium Acaryochloris marina.</title>
        <authorList>
            <person name="Swingley W.D."/>
            <person name="Chen M."/>
            <person name="Cheung P.C."/>
            <person name="Conrad A.L."/>
            <person name="Dejesa L.C."/>
            <person name="Hao J."/>
            <person name="Honchak B.M."/>
            <person name="Karbach L.E."/>
            <person name="Kurdoglu A."/>
            <person name="Lahiri S."/>
            <person name="Mastrian S.D."/>
            <person name="Miyashita H."/>
            <person name="Page L."/>
            <person name="Ramakrishna P."/>
            <person name="Satoh S."/>
            <person name="Sattley W.M."/>
            <person name="Shimada Y."/>
            <person name="Taylor H.L."/>
            <person name="Tomo T."/>
            <person name="Tsuchiya T."/>
            <person name="Wang Z.T."/>
            <person name="Raymond J."/>
            <person name="Mimuro M."/>
            <person name="Blankenship R.E."/>
            <person name="Touchman J.W."/>
        </authorList>
    </citation>
    <scope>NUCLEOTIDE SEQUENCE [LARGE SCALE GENOMIC DNA]</scope>
    <source>
        <strain evidence="3">MBIC 11017</strain>
    </source>
</reference>
<proteinExistence type="predicted"/>
<evidence type="ECO:0000313" key="3">
    <source>
        <dbReference type="Proteomes" id="UP000000268"/>
    </source>
</evidence>
<organism evidence="2 3">
    <name type="scientific">Acaryochloris marina (strain MBIC 11017)</name>
    <dbReference type="NCBI Taxonomy" id="329726"/>
    <lineage>
        <taxon>Bacteria</taxon>
        <taxon>Bacillati</taxon>
        <taxon>Cyanobacteriota</taxon>
        <taxon>Cyanophyceae</taxon>
        <taxon>Acaryochloridales</taxon>
        <taxon>Acaryochloridaceae</taxon>
        <taxon>Acaryochloris</taxon>
    </lineage>
</organism>
<dbReference type="EMBL" id="CP000828">
    <property type="protein sequence ID" value="ABW27031.1"/>
    <property type="molecule type" value="Genomic_DNA"/>
</dbReference>
<dbReference type="CDD" id="cd06260">
    <property type="entry name" value="DUF820-like"/>
    <property type="match status" value="1"/>
</dbReference>
<dbReference type="Proteomes" id="UP000000268">
    <property type="component" value="Chromosome"/>
</dbReference>
<accession>B0CFL2</accession>
<evidence type="ECO:0000313" key="2">
    <source>
        <dbReference type="EMBL" id="ABW27031.1"/>
    </source>
</evidence>
<dbReference type="Gene3D" id="3.90.1570.10">
    <property type="entry name" value="tt1808, chain A"/>
    <property type="match status" value="1"/>
</dbReference>
<dbReference type="InterPro" id="IPR012296">
    <property type="entry name" value="Nuclease_put_TT1808"/>
</dbReference>
<sequence>MVSIASPPIASALTLRINLSDEQFFQLCQDNSDLKFERTTLGEVIIMPPTGGNTGRRNIKITTQLEVWNSQTGLGEAFDSSTGFQLPNGATRSPDASWITSERWETLNPSEQERFIPLCPDFVVELRSAGDALAPLQAKLQEYMDNGVRLGWLIDPKQQTVEIYRPNQDVERLQTPTKLSGETVLPGFILDLSTIF</sequence>
<name>B0CFL2_ACAM1</name>
<dbReference type="InterPro" id="IPR008538">
    <property type="entry name" value="Uma2"/>
</dbReference>
<protein>
    <recommendedName>
        <fullName evidence="1">Putative restriction endonuclease domain-containing protein</fullName>
    </recommendedName>
</protein>
<dbReference type="OrthoDB" id="513575at2"/>